<reference evidence="11" key="1">
    <citation type="submission" date="2022-06" db="EMBL/GenBank/DDBJ databases">
        <title>Alkalimarinus sp. nov., isolated from gut of a Alitta virens.</title>
        <authorList>
            <person name="Yang A.I."/>
            <person name="Shin N.-R."/>
        </authorList>
    </citation>
    <scope>NUCLEOTIDE SEQUENCE</scope>
    <source>
        <strain evidence="11">A2M4</strain>
    </source>
</reference>
<evidence type="ECO:0000256" key="2">
    <source>
        <dbReference type="ARBA" id="ARBA00008914"/>
    </source>
</evidence>
<keyword evidence="4 9" id="KW-0812">Transmembrane</keyword>
<dbReference type="InterPro" id="IPR050330">
    <property type="entry name" value="Bact_OuterMem_StrucFunc"/>
</dbReference>
<dbReference type="PANTHER" id="PTHR30329">
    <property type="entry name" value="STATOR ELEMENT OF FLAGELLAR MOTOR COMPLEX"/>
    <property type="match status" value="1"/>
</dbReference>
<dbReference type="PANTHER" id="PTHR30329:SF21">
    <property type="entry name" value="LIPOPROTEIN YIAD-RELATED"/>
    <property type="match status" value="1"/>
</dbReference>
<dbReference type="Proteomes" id="UP001163739">
    <property type="component" value="Chromosome"/>
</dbReference>
<evidence type="ECO:0000313" key="11">
    <source>
        <dbReference type="EMBL" id="UZE96121.1"/>
    </source>
</evidence>
<keyword evidence="3" id="KW-1003">Cell membrane</keyword>
<dbReference type="Gene3D" id="3.30.1330.60">
    <property type="entry name" value="OmpA-like domain"/>
    <property type="match status" value="1"/>
</dbReference>
<keyword evidence="12" id="KW-1185">Reference proteome</keyword>
<dbReference type="CDD" id="cd07185">
    <property type="entry name" value="OmpA_C-like"/>
    <property type="match status" value="1"/>
</dbReference>
<evidence type="ECO:0000256" key="5">
    <source>
        <dbReference type="ARBA" id="ARBA00022989"/>
    </source>
</evidence>
<organism evidence="11 12">
    <name type="scientific">Alkalimarinus alittae</name>
    <dbReference type="NCBI Taxonomy" id="2961619"/>
    <lineage>
        <taxon>Bacteria</taxon>
        <taxon>Pseudomonadati</taxon>
        <taxon>Pseudomonadota</taxon>
        <taxon>Gammaproteobacteria</taxon>
        <taxon>Alteromonadales</taxon>
        <taxon>Alteromonadaceae</taxon>
        <taxon>Alkalimarinus</taxon>
    </lineage>
</organism>
<dbReference type="SUPFAM" id="SSF103088">
    <property type="entry name" value="OmpA-like"/>
    <property type="match status" value="1"/>
</dbReference>
<sequence>MQALANKRRKKSASGTGWIVTFADLMTLLLTFFILLLSFSSMDTEKYKAIAQSMAVSFGVSWIQGDKTGGQLTLIESDLVPPPTADKDEVVDSVTPPTPDPSSITDEPIKETPAPVVINTGPETLAEELVQQLEKEIASNGLDVSFDSEKVIVRFSSEASFTSGSDELKAGMVPIINKIVTALARCEGDIIVSGYTDNEPITSGRFRSNWDLSAARAVSVVHQLVLEQKIDANRVMAAGHAETNPLVSNDTPENRSKNRRVEIKIHNPECSEGTFNF</sequence>
<dbReference type="RefSeq" id="WP_265047608.1">
    <property type="nucleotide sequence ID" value="NZ_CP100390.1"/>
</dbReference>
<proteinExistence type="inferred from homology"/>
<dbReference type="InterPro" id="IPR006665">
    <property type="entry name" value="OmpA-like"/>
</dbReference>
<feature type="region of interest" description="Disordered" evidence="8">
    <location>
        <begin position="81"/>
        <end position="109"/>
    </location>
</feature>
<evidence type="ECO:0000256" key="7">
    <source>
        <dbReference type="PROSITE-ProRule" id="PRU00473"/>
    </source>
</evidence>
<dbReference type="EMBL" id="CP100390">
    <property type="protein sequence ID" value="UZE96121.1"/>
    <property type="molecule type" value="Genomic_DNA"/>
</dbReference>
<dbReference type="InterPro" id="IPR036737">
    <property type="entry name" value="OmpA-like_sf"/>
</dbReference>
<evidence type="ECO:0000256" key="4">
    <source>
        <dbReference type="ARBA" id="ARBA00022692"/>
    </source>
</evidence>
<dbReference type="Pfam" id="PF13677">
    <property type="entry name" value="MotB_plug"/>
    <property type="match status" value="1"/>
</dbReference>
<dbReference type="InterPro" id="IPR025713">
    <property type="entry name" value="MotB-like_N_dom"/>
</dbReference>
<dbReference type="PROSITE" id="PS51123">
    <property type="entry name" value="OMPA_2"/>
    <property type="match status" value="1"/>
</dbReference>
<evidence type="ECO:0000256" key="9">
    <source>
        <dbReference type="SAM" id="Phobius"/>
    </source>
</evidence>
<comment type="similarity">
    <text evidence="2">Belongs to the MotB family.</text>
</comment>
<accession>A0ABY6N216</accession>
<gene>
    <name evidence="11" type="ORF">NKI27_19065</name>
</gene>
<evidence type="ECO:0000256" key="8">
    <source>
        <dbReference type="SAM" id="MobiDB-lite"/>
    </source>
</evidence>
<feature type="transmembrane region" description="Helical" evidence="9">
    <location>
        <begin position="18"/>
        <end position="39"/>
    </location>
</feature>
<keyword evidence="5 9" id="KW-1133">Transmembrane helix</keyword>
<evidence type="ECO:0000313" key="12">
    <source>
        <dbReference type="Proteomes" id="UP001163739"/>
    </source>
</evidence>
<name>A0ABY6N216_9ALTE</name>
<keyword evidence="6 7" id="KW-0472">Membrane</keyword>
<evidence type="ECO:0000256" key="6">
    <source>
        <dbReference type="ARBA" id="ARBA00023136"/>
    </source>
</evidence>
<dbReference type="Pfam" id="PF00691">
    <property type="entry name" value="OmpA"/>
    <property type="match status" value="1"/>
</dbReference>
<evidence type="ECO:0000256" key="3">
    <source>
        <dbReference type="ARBA" id="ARBA00022475"/>
    </source>
</evidence>
<protein>
    <submittedName>
        <fullName evidence="11">OmpA family protein</fullName>
    </submittedName>
</protein>
<evidence type="ECO:0000256" key="1">
    <source>
        <dbReference type="ARBA" id="ARBA00004162"/>
    </source>
</evidence>
<comment type="subcellular location">
    <subcellularLocation>
        <location evidence="1">Cell membrane</location>
        <topology evidence="1">Single-pass membrane protein</topology>
    </subcellularLocation>
</comment>
<evidence type="ECO:0000259" key="10">
    <source>
        <dbReference type="PROSITE" id="PS51123"/>
    </source>
</evidence>
<feature type="domain" description="OmpA-like" evidence="10">
    <location>
        <begin position="148"/>
        <end position="269"/>
    </location>
</feature>